<accession>A0A6B2JKL4</accession>
<dbReference type="InterPro" id="IPR011051">
    <property type="entry name" value="RmlC_Cupin_sf"/>
</dbReference>
<comment type="caution">
    <text evidence="3">The sequence shown here is derived from an EMBL/GenBank/DDBJ whole genome shotgun (WGS) entry which is preliminary data.</text>
</comment>
<evidence type="ECO:0000313" key="4">
    <source>
        <dbReference type="Proteomes" id="UP000474757"/>
    </source>
</evidence>
<evidence type="ECO:0000259" key="2">
    <source>
        <dbReference type="Pfam" id="PF07883"/>
    </source>
</evidence>
<sequence length="148" mass="16067">MIFKAGSVAPQRVEGSATRQEVRLGDAGGLAQLGVNIVTLGPGERSAMRHWHAQEDEFLYLLSGEAVVVEDDGEHVLRPGDACCWPAGVENAHHVLNRSDAPLTYLVVGSQAEIDTVRYPDDGLTLHQAPPRWQMLRDDGTVAREGDT</sequence>
<protein>
    <submittedName>
        <fullName evidence="3">Cupin domain-containing protein</fullName>
    </submittedName>
</protein>
<dbReference type="SUPFAM" id="SSF51182">
    <property type="entry name" value="RmlC-like cupins"/>
    <property type="match status" value="1"/>
</dbReference>
<dbReference type="Proteomes" id="UP000474757">
    <property type="component" value="Unassembled WGS sequence"/>
</dbReference>
<dbReference type="PANTHER" id="PTHR35848">
    <property type="entry name" value="OXALATE-BINDING PROTEIN"/>
    <property type="match status" value="1"/>
</dbReference>
<dbReference type="InterPro" id="IPR051610">
    <property type="entry name" value="GPI/OXD"/>
</dbReference>
<keyword evidence="4" id="KW-1185">Reference proteome</keyword>
<proteinExistence type="predicted"/>
<keyword evidence="1" id="KW-0479">Metal-binding</keyword>
<dbReference type="InterPro" id="IPR013096">
    <property type="entry name" value="Cupin_2"/>
</dbReference>
<feature type="domain" description="Cupin type-2" evidence="2">
    <location>
        <begin position="37"/>
        <end position="108"/>
    </location>
</feature>
<evidence type="ECO:0000313" key="3">
    <source>
        <dbReference type="EMBL" id="NDV02041.1"/>
    </source>
</evidence>
<organism evidence="3 4">
    <name type="scientific">Pseudoroseicyclus tamaricis</name>
    <dbReference type="NCBI Taxonomy" id="2705421"/>
    <lineage>
        <taxon>Bacteria</taxon>
        <taxon>Pseudomonadati</taxon>
        <taxon>Pseudomonadota</taxon>
        <taxon>Alphaproteobacteria</taxon>
        <taxon>Rhodobacterales</taxon>
        <taxon>Paracoccaceae</taxon>
        <taxon>Pseudoroseicyclus</taxon>
    </lineage>
</organism>
<dbReference type="PANTHER" id="PTHR35848:SF9">
    <property type="entry name" value="SLL1358 PROTEIN"/>
    <property type="match status" value="1"/>
</dbReference>
<dbReference type="RefSeq" id="WP_163894619.1">
    <property type="nucleotide sequence ID" value="NZ_JAAFYS010000003.1"/>
</dbReference>
<dbReference type="CDD" id="cd02224">
    <property type="entry name" value="cupin_SPO2919-like"/>
    <property type="match status" value="1"/>
</dbReference>
<dbReference type="AlphaFoldDB" id="A0A6B2JKL4"/>
<dbReference type="EMBL" id="JAAGAB010000003">
    <property type="protein sequence ID" value="NDV02041.1"/>
    <property type="molecule type" value="Genomic_DNA"/>
</dbReference>
<name>A0A6B2JKL4_9RHOB</name>
<dbReference type="InterPro" id="IPR014710">
    <property type="entry name" value="RmlC-like_jellyroll"/>
</dbReference>
<evidence type="ECO:0000256" key="1">
    <source>
        <dbReference type="ARBA" id="ARBA00022723"/>
    </source>
</evidence>
<reference evidence="3 4" key="1">
    <citation type="submission" date="2020-02" db="EMBL/GenBank/DDBJ databases">
        <title>Pseudoroseicyclus tamarix, sp. nov., isolated from offshore sediment of a Tamarix chinensis forest.</title>
        <authorList>
            <person name="Gai Y."/>
        </authorList>
    </citation>
    <scope>NUCLEOTIDE SEQUENCE [LARGE SCALE GENOMIC DNA]</scope>
    <source>
        <strain evidence="3 4">CLL3-39</strain>
    </source>
</reference>
<dbReference type="Pfam" id="PF07883">
    <property type="entry name" value="Cupin_2"/>
    <property type="match status" value="1"/>
</dbReference>
<gene>
    <name evidence="3" type="ORF">GZA08_13800</name>
</gene>
<dbReference type="GO" id="GO:0046872">
    <property type="term" value="F:metal ion binding"/>
    <property type="evidence" value="ECO:0007669"/>
    <property type="project" value="UniProtKB-KW"/>
</dbReference>
<dbReference type="Gene3D" id="2.60.120.10">
    <property type="entry name" value="Jelly Rolls"/>
    <property type="match status" value="1"/>
</dbReference>